<sequence length="91" mass="9363">MQKTVAVGAMTLSLLFCGAGVANATDLTVPASTTATVAQEVEHEQESDNTGLWGLAGLLGLLGLLGLKKRRDADHPAVRNTGTTNPPPPRA</sequence>
<evidence type="ECO:0000256" key="1">
    <source>
        <dbReference type="SAM" id="MobiDB-lite"/>
    </source>
</evidence>
<evidence type="ECO:0000313" key="5">
    <source>
        <dbReference type="Proteomes" id="UP000053707"/>
    </source>
</evidence>
<feature type="region of interest" description="Disordered" evidence="1">
    <location>
        <begin position="72"/>
        <end position="91"/>
    </location>
</feature>
<keyword evidence="5" id="KW-1185">Reference proteome</keyword>
<evidence type="ECO:0000313" key="4">
    <source>
        <dbReference type="EMBL" id="KUI13831.1"/>
    </source>
</evidence>
<gene>
    <name evidence="4" type="ORF">AU192_06795</name>
</gene>
<evidence type="ECO:0000256" key="3">
    <source>
        <dbReference type="SAM" id="SignalP"/>
    </source>
</evidence>
<dbReference type="Proteomes" id="UP000053707">
    <property type="component" value="Unassembled WGS sequence"/>
</dbReference>
<proteinExistence type="predicted"/>
<keyword evidence="2" id="KW-0812">Transmembrane</keyword>
<feature type="chain" id="PRO_5007092524" description="Gram-positive cocci surface proteins LPxTG domain-containing protein" evidence="3">
    <location>
        <begin position="25"/>
        <end position="91"/>
    </location>
</feature>
<name>A0A101A568_9MYCO</name>
<reference evidence="4 5" key="1">
    <citation type="submission" date="2016-01" db="EMBL/GenBank/DDBJ databases">
        <authorList>
            <consortium name="TB Trials Study Group"/>
            <person name="Sutton G."/>
            <person name="Brinkac L."/>
            <person name="Sanka R."/>
            <person name="Adams M."/>
            <person name="Lau E.L."/>
            <person name="Macaden R."/>
            <person name="Grewal H.M.S."/>
        </authorList>
    </citation>
    <scope>NUCLEOTIDE SEQUENCE [LARGE SCALE GENOMIC DNA]</scope>
    <source>
        <strain evidence="4 5">IS-1744</strain>
    </source>
</reference>
<protein>
    <recommendedName>
        <fullName evidence="6">Gram-positive cocci surface proteins LPxTG domain-containing protein</fullName>
    </recommendedName>
</protein>
<keyword evidence="2" id="KW-1133">Transmembrane helix</keyword>
<feature type="signal peptide" evidence="3">
    <location>
        <begin position="1"/>
        <end position="24"/>
    </location>
</feature>
<evidence type="ECO:0008006" key="6">
    <source>
        <dbReference type="Google" id="ProtNLM"/>
    </source>
</evidence>
<organism evidence="4 5">
    <name type="scientific">Mycobacterium lehmannii</name>
    <dbReference type="NCBI Taxonomy" id="2048550"/>
    <lineage>
        <taxon>Bacteria</taxon>
        <taxon>Bacillati</taxon>
        <taxon>Actinomycetota</taxon>
        <taxon>Actinomycetes</taxon>
        <taxon>Mycobacteriales</taxon>
        <taxon>Mycobacteriaceae</taxon>
        <taxon>Mycobacterium</taxon>
    </lineage>
</organism>
<dbReference type="RefSeq" id="WP_064397597.1">
    <property type="nucleotide sequence ID" value="NZ_LQIR01000025.1"/>
</dbReference>
<evidence type="ECO:0000256" key="2">
    <source>
        <dbReference type="SAM" id="Phobius"/>
    </source>
</evidence>
<accession>A0A101A568</accession>
<comment type="caution">
    <text evidence="4">The sequence shown here is derived from an EMBL/GenBank/DDBJ whole genome shotgun (WGS) entry which is preliminary data.</text>
</comment>
<dbReference type="AlphaFoldDB" id="A0A101A568"/>
<dbReference type="NCBIfam" id="NF041742">
    <property type="entry name" value="WGxxGxxG_fam"/>
    <property type="match status" value="1"/>
</dbReference>
<feature type="transmembrane region" description="Helical" evidence="2">
    <location>
        <begin position="50"/>
        <end position="67"/>
    </location>
</feature>
<dbReference type="EMBL" id="LQIR01000025">
    <property type="protein sequence ID" value="KUI13831.1"/>
    <property type="molecule type" value="Genomic_DNA"/>
</dbReference>
<keyword evidence="2" id="KW-0472">Membrane</keyword>
<keyword evidence="3" id="KW-0732">Signal</keyword>
<dbReference type="NCBIfam" id="TIGR01167">
    <property type="entry name" value="LPXTG_anchor"/>
    <property type="match status" value="1"/>
</dbReference>